<dbReference type="GO" id="GO:0046872">
    <property type="term" value="F:metal ion binding"/>
    <property type="evidence" value="ECO:0007669"/>
    <property type="project" value="UniProtKB-KW"/>
</dbReference>
<dbReference type="PANTHER" id="PTHR43578:SF3">
    <property type="entry name" value="NADH-QUINONE OXIDOREDUCTASE SUBUNIT F"/>
    <property type="match status" value="1"/>
</dbReference>
<keyword evidence="4" id="KW-0408">Iron</keyword>
<feature type="non-terminal residue" evidence="7">
    <location>
        <position position="1"/>
    </location>
</feature>
<dbReference type="Gene3D" id="6.10.250.1450">
    <property type="match status" value="1"/>
</dbReference>
<keyword evidence="5" id="KW-0411">Iron-sulfur</keyword>
<keyword evidence="2" id="KW-0004">4Fe-4S</keyword>
<dbReference type="PROSITE" id="PS00198">
    <property type="entry name" value="4FE4S_FER_1"/>
    <property type="match status" value="1"/>
</dbReference>
<organism evidence="7 8">
    <name type="scientific">Handelsmanbacteria sp. (strain RIFCSPLOWO2_12_FULL_64_10)</name>
    <dbReference type="NCBI Taxonomy" id="1817868"/>
    <lineage>
        <taxon>Bacteria</taxon>
        <taxon>Candidatus Handelsmaniibacteriota</taxon>
    </lineage>
</organism>
<keyword evidence="3" id="KW-0479">Metal-binding</keyword>
<dbReference type="Gene3D" id="3.30.70.20">
    <property type="match status" value="2"/>
</dbReference>
<evidence type="ECO:0000313" key="7">
    <source>
        <dbReference type="EMBL" id="OGG53602.1"/>
    </source>
</evidence>
<protein>
    <submittedName>
        <fullName evidence="7">NADH dehydrogenase</fullName>
    </submittedName>
</protein>
<dbReference type="SMART" id="SM00928">
    <property type="entry name" value="NADH_4Fe-4S"/>
    <property type="match status" value="1"/>
</dbReference>
<dbReference type="InterPro" id="IPR037207">
    <property type="entry name" value="Nuop51_4Fe4S-bd_sf"/>
</dbReference>
<dbReference type="GO" id="GO:0010181">
    <property type="term" value="F:FMN binding"/>
    <property type="evidence" value="ECO:0007669"/>
    <property type="project" value="InterPro"/>
</dbReference>
<dbReference type="Pfam" id="PF13237">
    <property type="entry name" value="Fer4_10"/>
    <property type="match status" value="1"/>
</dbReference>
<dbReference type="InterPro" id="IPR011538">
    <property type="entry name" value="Nuo51_FMN-bd"/>
</dbReference>
<dbReference type="SUPFAM" id="SSF142984">
    <property type="entry name" value="Nqo1 middle domain-like"/>
    <property type="match status" value="1"/>
</dbReference>
<dbReference type="SUPFAM" id="SSF140490">
    <property type="entry name" value="Nqo1C-terminal domain-like"/>
    <property type="match status" value="1"/>
</dbReference>
<dbReference type="Gene3D" id="1.20.1440.230">
    <property type="entry name" value="NADH-ubiquinone oxidoreductase 51kDa subunit, iron-sulphur binding domain"/>
    <property type="match status" value="1"/>
</dbReference>
<dbReference type="Proteomes" id="UP000178606">
    <property type="component" value="Unassembled WGS sequence"/>
</dbReference>
<dbReference type="SUPFAM" id="SSF54862">
    <property type="entry name" value="4Fe-4S ferredoxins"/>
    <property type="match status" value="1"/>
</dbReference>
<evidence type="ECO:0000256" key="2">
    <source>
        <dbReference type="ARBA" id="ARBA00022485"/>
    </source>
</evidence>
<dbReference type="InterPro" id="IPR017896">
    <property type="entry name" value="4Fe4S_Fe-S-bd"/>
</dbReference>
<dbReference type="Gene3D" id="3.10.20.600">
    <property type="match status" value="1"/>
</dbReference>
<accession>A0A1F6CXP1</accession>
<dbReference type="SUPFAM" id="SSF142019">
    <property type="entry name" value="Nqo1 FMN-binding domain-like"/>
    <property type="match status" value="1"/>
</dbReference>
<dbReference type="PROSITE" id="PS51379">
    <property type="entry name" value="4FE4S_FER_2"/>
    <property type="match status" value="2"/>
</dbReference>
<dbReference type="InterPro" id="IPR037225">
    <property type="entry name" value="Nuo51_FMN-bd_sf"/>
</dbReference>
<dbReference type="GO" id="GO:0051539">
    <property type="term" value="F:4 iron, 4 sulfur cluster binding"/>
    <property type="evidence" value="ECO:0007669"/>
    <property type="project" value="UniProtKB-KW"/>
</dbReference>
<name>A0A1F6CXP1_HANXR</name>
<sequence length="556" mass="59243">PKDAAEVVERTVLKGEPISRLCYNGDVACARRGAIPFYAAQRTEVLAQCGRIDPTSLDAAIVKGAYAAAAKALCEMSPEEVIETVKRSGLRGRGGAGFPTGVKWEIAHSAAGDEKYLVCNADEGDPGAFMDRALLEGDPHAVLEGMVIASRAIGAKKGFIYVRAEYPIAVAHAGVAVVQARERGLLGERILGSDHSFDVEIRMGAGAFVCGEETALIASLEGERGMPRPRPPFPAQRGYLGRPTCINNVETFGNVPLIIRDGAERYAGVGTEKSKGTKIFALAGKVNNTGLVEAPMGATLRQIVFDIGGGIPGEKTFKAAQMGGPSGGCVPAAFLDLPIDYDSVKQVGAIMGSGGLIVLDEETCMVDLARFFLEFIQNESCGKCTPCRVGTKQMHAILERITQGRGRAGDVEELERIGKVVKATSLCGLGQTGPNPVLSTIRHFREEYDAHVLRHECPAGVCRSLLHYVIDPEKCIGCELCVQACPTHGISGEHKEPHHIDQARCIHCGACREACRSGAIRGITKAEAEAFEARLAAAEPGRTWRKAKGEREKVKG</sequence>
<proteinExistence type="inferred from homology"/>
<evidence type="ECO:0000313" key="8">
    <source>
        <dbReference type="Proteomes" id="UP000178606"/>
    </source>
</evidence>
<reference evidence="7 8" key="1">
    <citation type="journal article" date="2016" name="Nat. Commun.">
        <title>Thousands of microbial genomes shed light on interconnected biogeochemical processes in an aquifer system.</title>
        <authorList>
            <person name="Anantharaman K."/>
            <person name="Brown C.T."/>
            <person name="Hug L.A."/>
            <person name="Sharon I."/>
            <person name="Castelle C.J."/>
            <person name="Probst A.J."/>
            <person name="Thomas B.C."/>
            <person name="Singh A."/>
            <person name="Wilkins M.J."/>
            <person name="Karaoz U."/>
            <person name="Brodie E.L."/>
            <person name="Williams K.H."/>
            <person name="Hubbard S.S."/>
            <person name="Banfield J.F."/>
        </authorList>
    </citation>
    <scope>NUCLEOTIDE SEQUENCE [LARGE SCALE GENOMIC DNA]</scope>
    <source>
        <strain evidence="8">RIFCSPLOWO2_12_FULL_64_10</strain>
    </source>
</reference>
<feature type="domain" description="4Fe-4S ferredoxin-type" evidence="6">
    <location>
        <begin position="496"/>
        <end position="525"/>
    </location>
</feature>
<dbReference type="AlphaFoldDB" id="A0A1F6CXP1"/>
<comment type="similarity">
    <text evidence="1">Belongs to the complex I 51 kDa subunit family.</text>
</comment>
<evidence type="ECO:0000256" key="5">
    <source>
        <dbReference type="ARBA" id="ARBA00023014"/>
    </source>
</evidence>
<dbReference type="InterPro" id="IPR019575">
    <property type="entry name" value="Nuop51_4Fe4S-bd"/>
</dbReference>
<evidence type="ECO:0000256" key="1">
    <source>
        <dbReference type="ARBA" id="ARBA00007523"/>
    </source>
</evidence>
<evidence type="ECO:0000259" key="6">
    <source>
        <dbReference type="PROSITE" id="PS51379"/>
    </source>
</evidence>
<dbReference type="EMBL" id="MFKF01000118">
    <property type="protein sequence ID" value="OGG53602.1"/>
    <property type="molecule type" value="Genomic_DNA"/>
</dbReference>
<dbReference type="PANTHER" id="PTHR43578">
    <property type="entry name" value="NADH-QUINONE OXIDOREDUCTASE SUBUNIT F"/>
    <property type="match status" value="1"/>
</dbReference>
<comment type="caution">
    <text evidence="7">The sequence shown here is derived from an EMBL/GenBank/DDBJ whole genome shotgun (WGS) entry which is preliminary data.</text>
</comment>
<dbReference type="InterPro" id="IPR001949">
    <property type="entry name" value="NADH-UbQ_OxRdtase_51kDa_CS"/>
</dbReference>
<evidence type="ECO:0000256" key="3">
    <source>
        <dbReference type="ARBA" id="ARBA00022723"/>
    </source>
</evidence>
<dbReference type="PROSITE" id="PS00645">
    <property type="entry name" value="COMPLEX1_51K_2"/>
    <property type="match status" value="1"/>
</dbReference>
<dbReference type="FunFam" id="3.40.50.11540:FF:000001">
    <property type="entry name" value="NADH dehydrogenase [ubiquinone] flavoprotein 1, mitochondrial"/>
    <property type="match status" value="1"/>
</dbReference>
<dbReference type="InterPro" id="IPR017900">
    <property type="entry name" value="4Fe4S_Fe_S_CS"/>
</dbReference>
<dbReference type="FunFam" id="1.20.1440.230:FF:000001">
    <property type="entry name" value="Mitochondrial NADH dehydrogenase flavoprotein 1"/>
    <property type="match status" value="1"/>
</dbReference>
<dbReference type="GO" id="GO:0008137">
    <property type="term" value="F:NADH dehydrogenase (ubiquinone) activity"/>
    <property type="evidence" value="ECO:0007669"/>
    <property type="project" value="InterPro"/>
</dbReference>
<gene>
    <name evidence="7" type="ORF">A3F84_02785</name>
</gene>
<dbReference type="Pfam" id="PF10589">
    <property type="entry name" value="NADH_4Fe-4S"/>
    <property type="match status" value="1"/>
</dbReference>
<dbReference type="Pfam" id="PF01512">
    <property type="entry name" value="Complex1_51K"/>
    <property type="match status" value="1"/>
</dbReference>
<dbReference type="Gene3D" id="3.40.50.11540">
    <property type="entry name" value="NADH-ubiquinone oxidoreductase 51kDa subunit"/>
    <property type="match status" value="1"/>
</dbReference>
<feature type="domain" description="4Fe-4S ferredoxin-type" evidence="6">
    <location>
        <begin position="466"/>
        <end position="495"/>
    </location>
</feature>
<evidence type="ECO:0000256" key="4">
    <source>
        <dbReference type="ARBA" id="ARBA00023004"/>
    </source>
</evidence>